<dbReference type="GO" id="GO:0005634">
    <property type="term" value="C:nucleus"/>
    <property type="evidence" value="ECO:0007669"/>
    <property type="project" value="UniProtKB-SubCell"/>
</dbReference>
<dbReference type="AlphaFoldDB" id="A0A2H3JGP0"/>
<dbReference type="Proteomes" id="UP000218811">
    <property type="component" value="Unassembled WGS sequence"/>
</dbReference>
<feature type="compositionally biased region" description="Low complexity" evidence="3">
    <location>
        <begin position="257"/>
        <end position="268"/>
    </location>
</feature>
<dbReference type="InterPro" id="IPR036864">
    <property type="entry name" value="Zn2-C6_fun-type_DNA-bd_sf"/>
</dbReference>
<dbReference type="PROSITE" id="PS00463">
    <property type="entry name" value="ZN2_CY6_FUNGAL_1"/>
    <property type="match status" value="1"/>
</dbReference>
<dbReference type="PANTHER" id="PTHR31001:SF90">
    <property type="entry name" value="CENTROMERE DNA-BINDING PROTEIN COMPLEX CBF3 SUBUNIT B"/>
    <property type="match status" value="1"/>
</dbReference>
<dbReference type="PANTHER" id="PTHR31001">
    <property type="entry name" value="UNCHARACTERIZED TRANSCRIPTIONAL REGULATORY PROTEIN"/>
    <property type="match status" value="1"/>
</dbReference>
<dbReference type="Pfam" id="PF00172">
    <property type="entry name" value="Zn_clus"/>
    <property type="match status" value="1"/>
</dbReference>
<protein>
    <recommendedName>
        <fullName evidence="4">Zn(2)-C6 fungal-type domain-containing protein</fullName>
    </recommendedName>
</protein>
<dbReference type="GO" id="GO:0008270">
    <property type="term" value="F:zinc ion binding"/>
    <property type="evidence" value="ECO:0007669"/>
    <property type="project" value="InterPro"/>
</dbReference>
<evidence type="ECO:0000256" key="1">
    <source>
        <dbReference type="ARBA" id="ARBA00004123"/>
    </source>
</evidence>
<dbReference type="OMA" id="QWHIIEP"/>
<keyword evidence="6" id="KW-1185">Reference proteome</keyword>
<evidence type="ECO:0000259" key="4">
    <source>
        <dbReference type="PROSITE" id="PS50048"/>
    </source>
</evidence>
<dbReference type="InterPro" id="IPR050613">
    <property type="entry name" value="Sec_Metabolite_Reg"/>
</dbReference>
<dbReference type="Gene3D" id="4.10.240.10">
    <property type="entry name" value="Zn(2)-C6 fungal-type DNA-binding domain"/>
    <property type="match status" value="1"/>
</dbReference>
<proteinExistence type="predicted"/>
<dbReference type="OrthoDB" id="3362851at2759"/>
<evidence type="ECO:0000313" key="6">
    <source>
        <dbReference type="Proteomes" id="UP000218811"/>
    </source>
</evidence>
<sequence>MDPTRPPHSPTDRTQAAHAARPGGSVMSPISGVGPLHQQPLPPIRHLHPDLPLRATMHTPHAQSTSAYEHPHAGGYAAPVALGSNPTSMRPPADDSDADGDSQEPPKKKRRRQALSCTECKRRKIKCDRAQPCGPCVRRGEHSKCQWHIIEPMEKYVTRAEYDELKARVSELEALVHRLSVGSPTTLPTRSGVSPPSVSLVPGPHYDQGTAITPYQQSPHPSGPAPYHGMQHAAHSVGRFEPSGAYTHTSRLVAPRSPTSPTHPPSSHGLAGRSGPAIMSPTEPHRPPMYMLSSSSIPPPSNAGSSGTATSRRASLSLAAITNPSTPEAEHRPPSSPKKAHAQTLALSGQRLRTESHTDPAQVVRTQHPPRPPRPNVGRQQPLQIQA</sequence>
<name>A0A2H3JGP0_WOLCO</name>
<evidence type="ECO:0000313" key="5">
    <source>
        <dbReference type="EMBL" id="PCH37929.1"/>
    </source>
</evidence>
<feature type="region of interest" description="Disordered" evidence="3">
    <location>
        <begin position="251"/>
        <end position="387"/>
    </location>
</feature>
<reference evidence="5 6" key="1">
    <citation type="journal article" date="2012" name="Science">
        <title>The Paleozoic origin of enzymatic lignin decomposition reconstructed from 31 fungal genomes.</title>
        <authorList>
            <person name="Floudas D."/>
            <person name="Binder M."/>
            <person name="Riley R."/>
            <person name="Barry K."/>
            <person name="Blanchette R.A."/>
            <person name="Henrissat B."/>
            <person name="Martinez A.T."/>
            <person name="Otillar R."/>
            <person name="Spatafora J.W."/>
            <person name="Yadav J.S."/>
            <person name="Aerts A."/>
            <person name="Benoit I."/>
            <person name="Boyd A."/>
            <person name="Carlson A."/>
            <person name="Copeland A."/>
            <person name="Coutinho P.M."/>
            <person name="de Vries R.P."/>
            <person name="Ferreira P."/>
            <person name="Findley K."/>
            <person name="Foster B."/>
            <person name="Gaskell J."/>
            <person name="Glotzer D."/>
            <person name="Gorecki P."/>
            <person name="Heitman J."/>
            <person name="Hesse C."/>
            <person name="Hori C."/>
            <person name="Igarashi K."/>
            <person name="Jurgens J.A."/>
            <person name="Kallen N."/>
            <person name="Kersten P."/>
            <person name="Kohler A."/>
            <person name="Kuees U."/>
            <person name="Kumar T.K.A."/>
            <person name="Kuo A."/>
            <person name="LaButti K."/>
            <person name="Larrondo L.F."/>
            <person name="Lindquist E."/>
            <person name="Ling A."/>
            <person name="Lombard V."/>
            <person name="Lucas S."/>
            <person name="Lundell T."/>
            <person name="Martin R."/>
            <person name="McLaughlin D.J."/>
            <person name="Morgenstern I."/>
            <person name="Morin E."/>
            <person name="Murat C."/>
            <person name="Nagy L.G."/>
            <person name="Nolan M."/>
            <person name="Ohm R.A."/>
            <person name="Patyshakuliyeva A."/>
            <person name="Rokas A."/>
            <person name="Ruiz-Duenas F.J."/>
            <person name="Sabat G."/>
            <person name="Salamov A."/>
            <person name="Samejima M."/>
            <person name="Schmutz J."/>
            <person name="Slot J.C."/>
            <person name="St John F."/>
            <person name="Stenlid J."/>
            <person name="Sun H."/>
            <person name="Sun S."/>
            <person name="Syed K."/>
            <person name="Tsang A."/>
            <person name="Wiebenga A."/>
            <person name="Young D."/>
            <person name="Pisabarro A."/>
            <person name="Eastwood D.C."/>
            <person name="Martin F."/>
            <person name="Cullen D."/>
            <person name="Grigoriev I.V."/>
            <person name="Hibbett D.S."/>
        </authorList>
    </citation>
    <scope>NUCLEOTIDE SEQUENCE [LARGE SCALE GENOMIC DNA]</scope>
    <source>
        <strain evidence="5 6">MD-104</strain>
    </source>
</reference>
<dbReference type="EMBL" id="KB467942">
    <property type="protein sequence ID" value="PCH37929.1"/>
    <property type="molecule type" value="Genomic_DNA"/>
</dbReference>
<feature type="compositionally biased region" description="Polar residues" evidence="3">
    <location>
        <begin position="210"/>
        <end position="220"/>
    </location>
</feature>
<dbReference type="PROSITE" id="PS50048">
    <property type="entry name" value="ZN2_CY6_FUNGAL_2"/>
    <property type="match status" value="1"/>
</dbReference>
<comment type="subcellular location">
    <subcellularLocation>
        <location evidence="1">Nucleus</location>
    </subcellularLocation>
</comment>
<evidence type="ECO:0000256" key="3">
    <source>
        <dbReference type="SAM" id="MobiDB-lite"/>
    </source>
</evidence>
<dbReference type="GO" id="GO:0000981">
    <property type="term" value="F:DNA-binding transcription factor activity, RNA polymerase II-specific"/>
    <property type="evidence" value="ECO:0007669"/>
    <property type="project" value="InterPro"/>
</dbReference>
<dbReference type="SUPFAM" id="SSF57701">
    <property type="entry name" value="Zn2/Cys6 DNA-binding domain"/>
    <property type="match status" value="1"/>
</dbReference>
<feature type="domain" description="Zn(2)-C6 fungal-type" evidence="4">
    <location>
        <begin position="116"/>
        <end position="147"/>
    </location>
</feature>
<gene>
    <name evidence="5" type="ORF">WOLCODRAFT_142321</name>
</gene>
<dbReference type="SMART" id="SM00066">
    <property type="entry name" value="GAL4"/>
    <property type="match status" value="1"/>
</dbReference>
<organism evidence="5 6">
    <name type="scientific">Wolfiporia cocos (strain MD-104)</name>
    <name type="common">Brown rot fungus</name>
    <dbReference type="NCBI Taxonomy" id="742152"/>
    <lineage>
        <taxon>Eukaryota</taxon>
        <taxon>Fungi</taxon>
        <taxon>Dikarya</taxon>
        <taxon>Basidiomycota</taxon>
        <taxon>Agaricomycotina</taxon>
        <taxon>Agaricomycetes</taxon>
        <taxon>Polyporales</taxon>
        <taxon>Phaeolaceae</taxon>
        <taxon>Wolfiporia</taxon>
    </lineage>
</organism>
<keyword evidence="2" id="KW-0539">Nucleus</keyword>
<feature type="compositionally biased region" description="Polar residues" evidence="3">
    <location>
        <begin position="292"/>
        <end position="307"/>
    </location>
</feature>
<dbReference type="CDD" id="cd00067">
    <property type="entry name" value="GAL4"/>
    <property type="match status" value="1"/>
</dbReference>
<dbReference type="InterPro" id="IPR001138">
    <property type="entry name" value="Zn2Cys6_DnaBD"/>
</dbReference>
<feature type="compositionally biased region" description="Low complexity" evidence="3">
    <location>
        <begin position="308"/>
        <end position="320"/>
    </location>
</feature>
<feature type="region of interest" description="Disordered" evidence="3">
    <location>
        <begin position="1"/>
        <end position="116"/>
    </location>
</feature>
<feature type="region of interest" description="Disordered" evidence="3">
    <location>
        <begin position="203"/>
        <end position="231"/>
    </location>
</feature>
<accession>A0A2H3JGP0</accession>
<feature type="compositionally biased region" description="Polar residues" evidence="3">
    <location>
        <begin position="378"/>
        <end position="387"/>
    </location>
</feature>
<evidence type="ECO:0000256" key="2">
    <source>
        <dbReference type="ARBA" id="ARBA00023242"/>
    </source>
</evidence>
<dbReference type="STRING" id="742152.A0A2H3JGP0"/>